<comment type="caution">
    <text evidence="2">The sequence shown here is derived from an EMBL/GenBank/DDBJ whole genome shotgun (WGS) entry which is preliminary data.</text>
</comment>
<feature type="compositionally biased region" description="Basic and acidic residues" evidence="1">
    <location>
        <begin position="112"/>
        <end position="122"/>
    </location>
</feature>
<reference evidence="2" key="1">
    <citation type="journal article" date="2020" name="bioRxiv">
        <title>Comparative genomics of Chlamydomonas.</title>
        <authorList>
            <person name="Craig R.J."/>
            <person name="Hasan A.R."/>
            <person name="Ness R.W."/>
            <person name="Keightley P.D."/>
        </authorList>
    </citation>
    <scope>NUCLEOTIDE SEQUENCE</scope>
    <source>
        <strain evidence="2">CCAP 11/70</strain>
    </source>
</reference>
<evidence type="ECO:0000313" key="2">
    <source>
        <dbReference type="EMBL" id="KAG2495409.1"/>
    </source>
</evidence>
<dbReference type="AlphaFoldDB" id="A0A835YD98"/>
<proteinExistence type="predicted"/>
<feature type="region of interest" description="Disordered" evidence="1">
    <location>
        <begin position="98"/>
        <end position="123"/>
    </location>
</feature>
<evidence type="ECO:0000313" key="3">
    <source>
        <dbReference type="Proteomes" id="UP000612055"/>
    </source>
</evidence>
<accession>A0A835YD98</accession>
<name>A0A835YD98_9CHLO</name>
<keyword evidence="3" id="KW-1185">Reference proteome</keyword>
<gene>
    <name evidence="2" type="ORF">HYH03_006357</name>
</gene>
<dbReference type="EMBL" id="JAEHOE010000024">
    <property type="protein sequence ID" value="KAG2495409.1"/>
    <property type="molecule type" value="Genomic_DNA"/>
</dbReference>
<protein>
    <submittedName>
        <fullName evidence="2">Uncharacterized protein</fullName>
    </submittedName>
</protein>
<organism evidence="2 3">
    <name type="scientific">Edaphochlamys debaryana</name>
    <dbReference type="NCBI Taxonomy" id="47281"/>
    <lineage>
        <taxon>Eukaryota</taxon>
        <taxon>Viridiplantae</taxon>
        <taxon>Chlorophyta</taxon>
        <taxon>core chlorophytes</taxon>
        <taxon>Chlorophyceae</taxon>
        <taxon>CS clade</taxon>
        <taxon>Chlamydomonadales</taxon>
        <taxon>Chlamydomonadales incertae sedis</taxon>
        <taxon>Edaphochlamys</taxon>
    </lineage>
</organism>
<sequence>MSKRVLALGGSPSMAENLLDDLYGFHVTECRTGRPGGGGAVAGAKRSHYYHLDLEVCGSLSADPSEADEAGALSEALLYTGGTADMWHAHALRMAARGPSSADHQKAARATGSHDDAGEKAAEGPCGSLSFEARFFPSRGGGYVGGEEVVCELLNSSWQYNSCRWRGAA</sequence>
<evidence type="ECO:0000256" key="1">
    <source>
        <dbReference type="SAM" id="MobiDB-lite"/>
    </source>
</evidence>
<dbReference type="Proteomes" id="UP000612055">
    <property type="component" value="Unassembled WGS sequence"/>
</dbReference>